<keyword evidence="1" id="KW-0732">Signal</keyword>
<reference evidence="3" key="2">
    <citation type="submission" date="2020-05" db="UniProtKB">
        <authorList>
            <consortium name="EnsemblMetazoa"/>
        </authorList>
    </citation>
    <scope>IDENTIFICATION</scope>
    <source>
        <strain evidence="3">CM1001059</strain>
    </source>
</reference>
<dbReference type="InterPro" id="IPR053255">
    <property type="entry name" value="EGF-like_domain"/>
</dbReference>
<feature type="domain" description="EGF-like" evidence="2">
    <location>
        <begin position="145"/>
        <end position="176"/>
    </location>
</feature>
<protein>
    <recommendedName>
        <fullName evidence="2">EGF-like domain-containing protein</fullName>
    </recommendedName>
</protein>
<evidence type="ECO:0000313" key="4">
    <source>
        <dbReference type="Proteomes" id="UP000075902"/>
    </source>
</evidence>
<dbReference type="InterPro" id="IPR000742">
    <property type="entry name" value="EGF"/>
</dbReference>
<dbReference type="Pfam" id="PF02363">
    <property type="entry name" value="C_tripleX"/>
    <property type="match status" value="7"/>
</dbReference>
<feature type="domain" description="EGF-like" evidence="2">
    <location>
        <begin position="311"/>
        <end position="344"/>
    </location>
</feature>
<reference evidence="4" key="1">
    <citation type="submission" date="2014-01" db="EMBL/GenBank/DDBJ databases">
        <title>The Genome Sequence of Anopheles melas CM1001059_A (V2).</title>
        <authorList>
            <consortium name="The Broad Institute Genomics Platform"/>
            <person name="Neafsey D.E."/>
            <person name="Besansky N."/>
            <person name="Howell P."/>
            <person name="Walton C."/>
            <person name="Young S.K."/>
            <person name="Zeng Q."/>
            <person name="Gargeya S."/>
            <person name="Fitzgerald M."/>
            <person name="Haas B."/>
            <person name="Abouelleil A."/>
            <person name="Allen A.W."/>
            <person name="Alvarado L."/>
            <person name="Arachchi H.M."/>
            <person name="Berlin A.M."/>
            <person name="Chapman S.B."/>
            <person name="Gainer-Dewar J."/>
            <person name="Goldberg J."/>
            <person name="Griggs A."/>
            <person name="Gujja S."/>
            <person name="Hansen M."/>
            <person name="Howarth C."/>
            <person name="Imamovic A."/>
            <person name="Ireland A."/>
            <person name="Larimer J."/>
            <person name="McCowan C."/>
            <person name="Murphy C."/>
            <person name="Pearson M."/>
            <person name="Poon T.W."/>
            <person name="Priest M."/>
            <person name="Roberts A."/>
            <person name="Saif S."/>
            <person name="Shea T."/>
            <person name="Sisk P."/>
            <person name="Sykes S."/>
            <person name="Wortman J."/>
            <person name="Nusbaum C."/>
            <person name="Birren B."/>
        </authorList>
    </citation>
    <scope>NUCLEOTIDE SEQUENCE [LARGE SCALE GENOMIC DNA]</scope>
    <source>
        <strain evidence="4">CM1001059</strain>
    </source>
</reference>
<proteinExistence type="predicted"/>
<dbReference type="Proteomes" id="UP000075902">
    <property type="component" value="Unassembled WGS sequence"/>
</dbReference>
<dbReference type="InterPro" id="IPR009030">
    <property type="entry name" value="Growth_fac_rcpt_cys_sf"/>
</dbReference>
<keyword evidence="4" id="KW-1185">Reference proteome</keyword>
<dbReference type="SMART" id="SM00181">
    <property type="entry name" value="EGF"/>
    <property type="match status" value="7"/>
</dbReference>
<dbReference type="PANTHER" id="PTHR24047:SF32">
    <property type="entry name" value="FI01909P-RELATED"/>
    <property type="match status" value="1"/>
</dbReference>
<dbReference type="Gene3D" id="2.10.25.10">
    <property type="entry name" value="Laminin"/>
    <property type="match status" value="6"/>
</dbReference>
<dbReference type="PANTHER" id="PTHR24047">
    <property type="entry name" value="FI01909P-RELATED"/>
    <property type="match status" value="1"/>
</dbReference>
<dbReference type="VEuPathDB" id="VectorBase:AMEC002570"/>
<feature type="domain" description="EGF-like" evidence="2">
    <location>
        <begin position="279"/>
        <end position="309"/>
    </location>
</feature>
<dbReference type="EnsemblMetazoa" id="AMEC002570-RA">
    <property type="protein sequence ID" value="AMEC002570-PA"/>
    <property type="gene ID" value="AMEC002570"/>
</dbReference>
<feature type="domain" description="EGF-like" evidence="2">
    <location>
        <begin position="178"/>
        <end position="212"/>
    </location>
</feature>
<accession>A0A182THU5</accession>
<dbReference type="AlphaFoldDB" id="A0A182THU5"/>
<feature type="signal peptide" evidence="1">
    <location>
        <begin position="1"/>
        <end position="23"/>
    </location>
</feature>
<dbReference type="InterPro" id="IPR003341">
    <property type="entry name" value="Cys_rich_tripleX"/>
</dbReference>
<organism evidence="3 4">
    <name type="scientific">Anopheles melas</name>
    <dbReference type="NCBI Taxonomy" id="34690"/>
    <lineage>
        <taxon>Eukaryota</taxon>
        <taxon>Metazoa</taxon>
        <taxon>Ecdysozoa</taxon>
        <taxon>Arthropoda</taxon>
        <taxon>Hexapoda</taxon>
        <taxon>Insecta</taxon>
        <taxon>Pterygota</taxon>
        <taxon>Neoptera</taxon>
        <taxon>Endopterygota</taxon>
        <taxon>Diptera</taxon>
        <taxon>Nematocera</taxon>
        <taxon>Culicoidea</taxon>
        <taxon>Culicidae</taxon>
        <taxon>Anophelinae</taxon>
        <taxon>Anopheles</taxon>
    </lineage>
</organism>
<feature type="domain" description="EGF-like" evidence="2">
    <location>
        <begin position="214"/>
        <end position="245"/>
    </location>
</feature>
<dbReference type="STRING" id="34690.A0A182THU5"/>
<dbReference type="SUPFAM" id="SSF57184">
    <property type="entry name" value="Growth factor receptor domain"/>
    <property type="match status" value="2"/>
</dbReference>
<evidence type="ECO:0000259" key="2">
    <source>
        <dbReference type="SMART" id="SM00181"/>
    </source>
</evidence>
<evidence type="ECO:0000313" key="3">
    <source>
        <dbReference type="EnsemblMetazoa" id="AMEC002570-PA"/>
    </source>
</evidence>
<evidence type="ECO:0000256" key="1">
    <source>
        <dbReference type="SAM" id="SignalP"/>
    </source>
</evidence>
<feature type="chain" id="PRO_5008136855" description="EGF-like domain-containing protein" evidence="1">
    <location>
        <begin position="24"/>
        <end position="389"/>
    </location>
</feature>
<feature type="domain" description="EGF-like" evidence="2">
    <location>
        <begin position="247"/>
        <end position="277"/>
    </location>
</feature>
<sequence length="389" mass="41723">MERLKWCILVGLAFVCQFGLAPGQEGVKTAWRKGGGVQVASYDVTIANQSFVEMAEPGRQTNTTVMSLQRSNESMSALDRFMNKTKGHIPAGVCFEEVPTVSLLKYNPRGDVPAGNGSNPSLSRIQVCCPGYERNVHNFRKCEPVCEDPCLNGLCVGPNTCECYPDFVRNGQGRCVPTCPIGCDHGECLVGTGECRCKEGYELDPTTKKFCVPHCTGGCGVGRCVDVERCECGEGYKFDPKLKCAPHCEGGCLNGHCVEPGVCRCEAGYEMSEMGCEPICSNGCFHGVCTAPETCSCKPGYQKVGDLCTATCDRPCLNGECTGPNVCSCNRGYILDEANPFHCIAHCPNGCPNGVCSGPNMCLCNAGYVKDRSLKGSQACIKRFDGVKS</sequence>
<name>A0A182THU5_9DIPT</name>
<feature type="domain" description="EGF-like" evidence="2">
    <location>
        <begin position="346"/>
        <end position="381"/>
    </location>
</feature>